<feature type="domain" description="F-box" evidence="2">
    <location>
        <begin position="112"/>
        <end position="159"/>
    </location>
</feature>
<evidence type="ECO:0000259" key="2">
    <source>
        <dbReference type="PROSITE" id="PS50181"/>
    </source>
</evidence>
<organism evidence="3 4">
    <name type="scientific">Volvox africanus</name>
    <dbReference type="NCBI Taxonomy" id="51714"/>
    <lineage>
        <taxon>Eukaryota</taxon>
        <taxon>Viridiplantae</taxon>
        <taxon>Chlorophyta</taxon>
        <taxon>core chlorophytes</taxon>
        <taxon>Chlorophyceae</taxon>
        <taxon>CS clade</taxon>
        <taxon>Chlamydomonadales</taxon>
        <taxon>Volvocaceae</taxon>
        <taxon>Volvox</taxon>
    </lineage>
</organism>
<feature type="region of interest" description="Disordered" evidence="1">
    <location>
        <begin position="161"/>
        <end position="190"/>
    </location>
</feature>
<evidence type="ECO:0000313" key="3">
    <source>
        <dbReference type="EMBL" id="GIL63858.1"/>
    </source>
</evidence>
<feature type="region of interest" description="Disordered" evidence="1">
    <location>
        <begin position="63"/>
        <end position="86"/>
    </location>
</feature>
<feature type="compositionally biased region" description="Polar residues" evidence="1">
    <location>
        <begin position="75"/>
        <end position="86"/>
    </location>
</feature>
<dbReference type="Proteomes" id="UP000747399">
    <property type="component" value="Unassembled WGS sequence"/>
</dbReference>
<dbReference type="Pfam" id="PF10013">
    <property type="entry name" value="DUF2256"/>
    <property type="match status" value="1"/>
</dbReference>
<dbReference type="SUPFAM" id="SSF81383">
    <property type="entry name" value="F-box domain"/>
    <property type="match status" value="1"/>
</dbReference>
<dbReference type="EMBL" id="BNCO01000061">
    <property type="protein sequence ID" value="GIL63858.1"/>
    <property type="molecule type" value="Genomic_DNA"/>
</dbReference>
<comment type="caution">
    <text evidence="3">The sequence shown here is derived from an EMBL/GenBank/DDBJ whole genome shotgun (WGS) entry which is preliminary data.</text>
</comment>
<sequence>MPRGVKKEHLPTKVCVTCGRPFTWRKVWEKCWDEVQCCSDRCKNERKRKLQLANRELRASGAQDADCTAHASPDATPTSDSKAVASTQHDLREAAACFEETPSSLKEDGAPRSPLLELPNDAMLAILHRMDAPTLLRLSLCSHAAACRLDEIPHVWRDVAQRTLPPPTPPPATSQPTPLPGNLLPPASSAGATFTSAVSDAIAEHLYR</sequence>
<name>A0A8J4BK51_9CHLO</name>
<dbReference type="InterPro" id="IPR017136">
    <property type="entry name" value="UCP037205"/>
</dbReference>
<dbReference type="InterPro" id="IPR036047">
    <property type="entry name" value="F-box-like_dom_sf"/>
</dbReference>
<dbReference type="PROSITE" id="PS50181">
    <property type="entry name" value="FBOX"/>
    <property type="match status" value="1"/>
</dbReference>
<proteinExistence type="predicted"/>
<evidence type="ECO:0000256" key="1">
    <source>
        <dbReference type="SAM" id="MobiDB-lite"/>
    </source>
</evidence>
<accession>A0A8J4BK51</accession>
<dbReference type="PANTHER" id="PTHR37463">
    <property type="entry name" value="GSL3115 PROTEIN"/>
    <property type="match status" value="1"/>
</dbReference>
<gene>
    <name evidence="3" type="ORF">Vafri_17721</name>
</gene>
<dbReference type="AlphaFoldDB" id="A0A8J4BK51"/>
<feature type="compositionally biased region" description="Pro residues" evidence="1">
    <location>
        <begin position="164"/>
        <end position="179"/>
    </location>
</feature>
<dbReference type="PANTHER" id="PTHR37463:SF5">
    <property type="entry name" value="DUF2256 DOMAIN-CONTAINING PROTEIN"/>
    <property type="match status" value="1"/>
</dbReference>
<dbReference type="InterPro" id="IPR001810">
    <property type="entry name" value="F-box_dom"/>
</dbReference>
<reference evidence="3" key="1">
    <citation type="journal article" date="2021" name="Proc. Natl. Acad. Sci. U.S.A.">
        <title>Three genomes in the algal genus Volvox reveal the fate of a haploid sex-determining region after a transition to homothallism.</title>
        <authorList>
            <person name="Yamamoto K."/>
            <person name="Hamaji T."/>
            <person name="Kawai-Toyooka H."/>
            <person name="Matsuzaki R."/>
            <person name="Takahashi F."/>
            <person name="Nishimura Y."/>
            <person name="Kawachi M."/>
            <person name="Noguchi H."/>
            <person name="Minakuchi Y."/>
            <person name="Umen J.G."/>
            <person name="Toyoda A."/>
            <person name="Nozaki H."/>
        </authorList>
    </citation>
    <scope>NUCLEOTIDE SEQUENCE</scope>
    <source>
        <strain evidence="3">NIES-3780</strain>
    </source>
</reference>
<dbReference type="Pfam" id="PF00646">
    <property type="entry name" value="F-box"/>
    <property type="match status" value="1"/>
</dbReference>
<protein>
    <recommendedName>
        <fullName evidence="2">F-box domain-containing protein</fullName>
    </recommendedName>
</protein>
<keyword evidence="4" id="KW-1185">Reference proteome</keyword>
<evidence type="ECO:0000313" key="4">
    <source>
        <dbReference type="Proteomes" id="UP000747399"/>
    </source>
</evidence>